<organism evidence="1 2">
    <name type="scientific">Pleurodeles waltl</name>
    <name type="common">Iberian ribbed newt</name>
    <dbReference type="NCBI Taxonomy" id="8319"/>
    <lineage>
        <taxon>Eukaryota</taxon>
        <taxon>Metazoa</taxon>
        <taxon>Chordata</taxon>
        <taxon>Craniata</taxon>
        <taxon>Vertebrata</taxon>
        <taxon>Euteleostomi</taxon>
        <taxon>Amphibia</taxon>
        <taxon>Batrachia</taxon>
        <taxon>Caudata</taxon>
        <taxon>Salamandroidea</taxon>
        <taxon>Salamandridae</taxon>
        <taxon>Pleurodelinae</taxon>
        <taxon>Pleurodeles</taxon>
    </lineage>
</organism>
<dbReference type="EMBL" id="JANPWB010000005">
    <property type="protein sequence ID" value="KAJ1190454.1"/>
    <property type="molecule type" value="Genomic_DNA"/>
</dbReference>
<proteinExistence type="predicted"/>
<sequence>MSERLNKQVKRVDEAEGTILVVEDDYNEMSRAQTKINKTVAALWAKVEDLKAPSCRSNIQVVDIAESAAIDNTVLFVE</sequence>
<protein>
    <submittedName>
        <fullName evidence="1">Uncharacterized protein</fullName>
    </submittedName>
</protein>
<accession>A0AAV7UPS1</accession>
<dbReference type="Proteomes" id="UP001066276">
    <property type="component" value="Chromosome 3_1"/>
</dbReference>
<dbReference type="AlphaFoldDB" id="A0AAV7UPS1"/>
<evidence type="ECO:0000313" key="1">
    <source>
        <dbReference type="EMBL" id="KAJ1190454.1"/>
    </source>
</evidence>
<comment type="caution">
    <text evidence="1">The sequence shown here is derived from an EMBL/GenBank/DDBJ whole genome shotgun (WGS) entry which is preliminary data.</text>
</comment>
<keyword evidence="2" id="KW-1185">Reference proteome</keyword>
<gene>
    <name evidence="1" type="ORF">NDU88_007192</name>
</gene>
<reference evidence="1" key="1">
    <citation type="journal article" date="2022" name="bioRxiv">
        <title>Sequencing and chromosome-scale assembly of the giantPleurodeles waltlgenome.</title>
        <authorList>
            <person name="Brown T."/>
            <person name="Elewa A."/>
            <person name="Iarovenko S."/>
            <person name="Subramanian E."/>
            <person name="Araus A.J."/>
            <person name="Petzold A."/>
            <person name="Susuki M."/>
            <person name="Suzuki K.-i.T."/>
            <person name="Hayashi T."/>
            <person name="Toyoda A."/>
            <person name="Oliveira C."/>
            <person name="Osipova E."/>
            <person name="Leigh N.D."/>
            <person name="Simon A."/>
            <person name="Yun M.H."/>
        </authorList>
    </citation>
    <scope>NUCLEOTIDE SEQUENCE</scope>
    <source>
        <strain evidence="1">20211129_DDA</strain>
        <tissue evidence="1">Liver</tissue>
    </source>
</reference>
<name>A0AAV7UPS1_PLEWA</name>
<evidence type="ECO:0000313" key="2">
    <source>
        <dbReference type="Proteomes" id="UP001066276"/>
    </source>
</evidence>